<dbReference type="AlphaFoldDB" id="V8CAV8"/>
<dbReference type="STRING" id="1357400.HMPREF2086_00893"/>
<comment type="caution">
    <text evidence="1">The sequence shown here is derived from an EMBL/GenBank/DDBJ whole genome shotgun (WGS) entry which is preliminary data.</text>
</comment>
<accession>V8CAV8</accession>
<dbReference type="eggNOG" id="ENOG50319AS">
    <property type="taxonomic scope" value="Bacteria"/>
</dbReference>
<dbReference type="OrthoDB" id="5358834at2"/>
<dbReference type="Gene3D" id="3.30.110.40">
    <property type="entry name" value="TusA-like domain"/>
    <property type="match status" value="1"/>
</dbReference>
<dbReference type="InterPro" id="IPR036868">
    <property type="entry name" value="TusA-like_sf"/>
</dbReference>
<dbReference type="Proteomes" id="UP000018731">
    <property type="component" value="Unassembled WGS sequence"/>
</dbReference>
<gene>
    <name evidence="1" type="ORF">HMPREF2086_00893</name>
</gene>
<dbReference type="InterPro" id="IPR032424">
    <property type="entry name" value="NADH-UOR_E"/>
</dbReference>
<reference evidence="1 2" key="1">
    <citation type="journal article" date="2014" name="Genome Announc.">
        <title>Draft genome sequences of six enterohepatic helicobacter species isolated from humans and one from rhesus macaques.</title>
        <authorList>
            <person name="Shen Z."/>
            <person name="Sheh A."/>
            <person name="Young S.K."/>
            <person name="Abouelliel A."/>
            <person name="Ward D.V."/>
            <person name="Earl A.M."/>
            <person name="Fox J.G."/>
        </authorList>
    </citation>
    <scope>NUCLEOTIDE SEQUENCE [LARGE SCALE GENOMIC DNA]</scope>
    <source>
        <strain evidence="1 2">MIT 99-5501</strain>
    </source>
</reference>
<evidence type="ECO:0008006" key="3">
    <source>
        <dbReference type="Google" id="ProtNLM"/>
    </source>
</evidence>
<dbReference type="PATRIC" id="fig|1357400.3.peg.1236"/>
<dbReference type="HOGENOM" id="CLU_180686_0_0_7"/>
<proteinExistence type="predicted"/>
<sequence>MKRFDLRHLGADFYTKMGEILESRLQNGEVGILLFELGEFSNVAKSAEFAQKNGCEILNSVRFNHCDWTLVVRKGSNLVSQSDSADLASQA</sequence>
<dbReference type="RefSeq" id="WP_023927616.1">
    <property type="nucleotide sequence ID" value="NZ_KI669454.1"/>
</dbReference>
<dbReference type="Pfam" id="PF16514">
    <property type="entry name" value="NADH-UOR_E"/>
    <property type="match status" value="1"/>
</dbReference>
<protein>
    <recommendedName>
        <fullName evidence="3">NADH-ubiquinone oxidoreductase chain E</fullName>
    </recommendedName>
</protein>
<organism evidence="1 2">
    <name type="scientific">Helicobacter macacae MIT 99-5501</name>
    <dbReference type="NCBI Taxonomy" id="1357400"/>
    <lineage>
        <taxon>Bacteria</taxon>
        <taxon>Pseudomonadati</taxon>
        <taxon>Campylobacterota</taxon>
        <taxon>Epsilonproteobacteria</taxon>
        <taxon>Campylobacterales</taxon>
        <taxon>Helicobacteraceae</taxon>
        <taxon>Helicobacter</taxon>
    </lineage>
</organism>
<evidence type="ECO:0000313" key="2">
    <source>
        <dbReference type="Proteomes" id="UP000018731"/>
    </source>
</evidence>
<keyword evidence="2" id="KW-1185">Reference proteome</keyword>
<name>V8CAV8_9HELI</name>
<dbReference type="EMBL" id="AZJI01000004">
    <property type="protein sequence ID" value="ETD24145.1"/>
    <property type="molecule type" value="Genomic_DNA"/>
</dbReference>
<evidence type="ECO:0000313" key="1">
    <source>
        <dbReference type="EMBL" id="ETD24145.1"/>
    </source>
</evidence>